<sequence>MAFRFNVLSAMTMVLTGIPGVAAAQAPISLEAGISQNAGSNSQAGSDAHATGNSNADVINQASSANTVNTDIGNNATATATSNGVLDNSIDNSQDSSSHMIIMAIQDLSTVTTNSGVSVEGSATQSTPAIRTGDNVVSGASFANFAGVLNNGWNSGLASNALAGTNIAAQGNTTVGRGN</sequence>
<evidence type="ECO:0000313" key="3">
    <source>
        <dbReference type="Proteomes" id="UP000015525"/>
    </source>
</evidence>
<keyword evidence="1" id="KW-0732">Signal</keyword>
<gene>
    <name evidence="2" type="ORF">L288_13955</name>
</gene>
<dbReference type="Proteomes" id="UP000015525">
    <property type="component" value="Unassembled WGS sequence"/>
</dbReference>
<protein>
    <submittedName>
        <fullName evidence="2">Uncharacterized protein</fullName>
    </submittedName>
</protein>
<reference evidence="2 3" key="1">
    <citation type="journal article" date="2013" name="Genome Announc.">
        <title>Draft Genome Sequence of Sphingobium quisquiliarum Strain P25T, a Novel Hexachlorocyclohexane (HCH)-Degrading Bacterium Isolated from an HCH Dumpsite.</title>
        <authorList>
            <person name="Kumar Singh A."/>
            <person name="Sangwan N."/>
            <person name="Sharma A."/>
            <person name="Gupta V."/>
            <person name="Khurana J.P."/>
            <person name="Lal R."/>
        </authorList>
    </citation>
    <scope>NUCLEOTIDE SEQUENCE [LARGE SCALE GENOMIC DNA]</scope>
    <source>
        <strain evidence="2 3">P25</strain>
    </source>
</reference>
<dbReference type="AlphaFoldDB" id="T0HYP9"/>
<feature type="chain" id="PRO_5004576860" evidence="1">
    <location>
        <begin position="24"/>
        <end position="179"/>
    </location>
</feature>
<accession>T0HYP9</accession>
<organism evidence="2 3">
    <name type="scientific">Sphingobium quisquiliarum P25</name>
    <dbReference type="NCBI Taxonomy" id="1329909"/>
    <lineage>
        <taxon>Bacteria</taxon>
        <taxon>Pseudomonadati</taxon>
        <taxon>Pseudomonadota</taxon>
        <taxon>Alphaproteobacteria</taxon>
        <taxon>Sphingomonadales</taxon>
        <taxon>Sphingomonadaceae</taxon>
        <taxon>Sphingobium</taxon>
    </lineage>
</organism>
<evidence type="ECO:0000313" key="2">
    <source>
        <dbReference type="EMBL" id="EQB04490.1"/>
    </source>
</evidence>
<dbReference type="RefSeq" id="WP_021238915.1">
    <property type="nucleotide sequence ID" value="NZ_ATHO01000128.1"/>
</dbReference>
<feature type="signal peptide" evidence="1">
    <location>
        <begin position="1"/>
        <end position="23"/>
    </location>
</feature>
<proteinExistence type="predicted"/>
<evidence type="ECO:0000256" key="1">
    <source>
        <dbReference type="SAM" id="SignalP"/>
    </source>
</evidence>
<dbReference type="EMBL" id="ATHO01000128">
    <property type="protein sequence ID" value="EQB04490.1"/>
    <property type="molecule type" value="Genomic_DNA"/>
</dbReference>
<dbReference type="PATRIC" id="fig|1329909.3.peg.2680"/>
<comment type="caution">
    <text evidence="2">The sequence shown here is derived from an EMBL/GenBank/DDBJ whole genome shotgun (WGS) entry which is preliminary data.</text>
</comment>
<name>T0HYP9_9SPHN</name>
<keyword evidence="3" id="KW-1185">Reference proteome</keyword>